<keyword evidence="1" id="KW-0812">Transmembrane</keyword>
<dbReference type="GO" id="GO:0016757">
    <property type="term" value="F:glycosyltransferase activity"/>
    <property type="evidence" value="ECO:0007669"/>
    <property type="project" value="InterPro"/>
</dbReference>
<evidence type="ECO:0008006" key="6">
    <source>
        <dbReference type="Google" id="ProtNLM"/>
    </source>
</evidence>
<evidence type="ECO:0000313" key="5">
    <source>
        <dbReference type="Proteomes" id="UP000177258"/>
    </source>
</evidence>
<feature type="domain" description="Glycosyl transferase family 1" evidence="2">
    <location>
        <begin position="197"/>
        <end position="351"/>
    </location>
</feature>
<accession>A0A1F5JY58</accession>
<sequence>MRILQLTAHFKPNIGGVETHLSDLVDILIKQNWKVIVLTYNPLATKARSKIYERNQALTIIRLPWFSGLFYRLIKYPILEFLYLLPGLFLATPIVMMIKNPDIIHAHGLVTGFVGVFWGKLLRKKVIISIHSIYSFPKSGLYRRFVTLIFKNANYCLALSNQSGNEISSLGINKSQIKVFTYWIDLHKFKKVMGAKAKLGWSNEFVVLFVGRLIPEKGLEVLLESVESWNKEIKLKIIGSGPLETKVRKVASQLQNVDFIEGIDSNNLPVYYSGSDLLIVPSISEEGFGRVIIEALACGTPVIGANRGAIPEAMDETVGKLIDINPDNIEKAVDNFFESKNELRKLAKNCRTFAERRYSEKNADTIIETCRA</sequence>
<comment type="caution">
    <text evidence="4">The sequence shown here is derived from an EMBL/GenBank/DDBJ whole genome shotgun (WGS) entry which is preliminary data.</text>
</comment>
<dbReference type="PANTHER" id="PTHR45947:SF3">
    <property type="entry name" value="SULFOQUINOVOSYL TRANSFERASE SQD2"/>
    <property type="match status" value="1"/>
</dbReference>
<evidence type="ECO:0000313" key="4">
    <source>
        <dbReference type="EMBL" id="OGE33582.1"/>
    </source>
</evidence>
<proteinExistence type="predicted"/>
<dbReference type="InterPro" id="IPR001296">
    <property type="entry name" value="Glyco_trans_1"/>
</dbReference>
<name>A0A1F5JY58_9BACT</name>
<keyword evidence="1" id="KW-0472">Membrane</keyword>
<dbReference type="Gene3D" id="3.40.50.2000">
    <property type="entry name" value="Glycogen Phosphorylase B"/>
    <property type="match status" value="2"/>
</dbReference>
<evidence type="ECO:0000256" key="1">
    <source>
        <dbReference type="SAM" id="Phobius"/>
    </source>
</evidence>
<dbReference type="CDD" id="cd03801">
    <property type="entry name" value="GT4_PimA-like"/>
    <property type="match status" value="1"/>
</dbReference>
<reference evidence="4 5" key="1">
    <citation type="journal article" date="2016" name="Nat. Commun.">
        <title>Thousands of microbial genomes shed light on interconnected biogeochemical processes in an aquifer system.</title>
        <authorList>
            <person name="Anantharaman K."/>
            <person name="Brown C.T."/>
            <person name="Hug L.A."/>
            <person name="Sharon I."/>
            <person name="Castelle C.J."/>
            <person name="Probst A.J."/>
            <person name="Thomas B.C."/>
            <person name="Singh A."/>
            <person name="Wilkins M.J."/>
            <person name="Karaoz U."/>
            <person name="Brodie E.L."/>
            <person name="Williams K.H."/>
            <person name="Hubbard S.S."/>
            <person name="Banfield J.F."/>
        </authorList>
    </citation>
    <scope>NUCLEOTIDE SEQUENCE [LARGE SCALE GENOMIC DNA]</scope>
</reference>
<protein>
    <recommendedName>
        <fullName evidence="6">Glycosyltransferase subfamily 4-like N-terminal domain-containing protein</fullName>
    </recommendedName>
</protein>
<dbReference type="EMBL" id="MFDB01000008">
    <property type="protein sequence ID" value="OGE33582.1"/>
    <property type="molecule type" value="Genomic_DNA"/>
</dbReference>
<dbReference type="SUPFAM" id="SSF53756">
    <property type="entry name" value="UDP-Glycosyltransferase/glycogen phosphorylase"/>
    <property type="match status" value="1"/>
</dbReference>
<organism evidence="4 5">
    <name type="scientific">Candidatus Daviesbacteria bacterium RIFCSPHIGHO2_02_FULL_41_10</name>
    <dbReference type="NCBI Taxonomy" id="1797774"/>
    <lineage>
        <taxon>Bacteria</taxon>
        <taxon>Candidatus Daviesiibacteriota</taxon>
    </lineage>
</organism>
<gene>
    <name evidence="4" type="ORF">A3D83_01265</name>
</gene>
<dbReference type="InterPro" id="IPR050194">
    <property type="entry name" value="Glycosyltransferase_grp1"/>
</dbReference>
<feature type="transmembrane region" description="Helical" evidence="1">
    <location>
        <begin position="104"/>
        <end position="122"/>
    </location>
</feature>
<dbReference type="Pfam" id="PF00534">
    <property type="entry name" value="Glycos_transf_1"/>
    <property type="match status" value="1"/>
</dbReference>
<evidence type="ECO:0000259" key="3">
    <source>
        <dbReference type="Pfam" id="PF13439"/>
    </source>
</evidence>
<dbReference type="AlphaFoldDB" id="A0A1F5JY58"/>
<evidence type="ECO:0000259" key="2">
    <source>
        <dbReference type="Pfam" id="PF00534"/>
    </source>
</evidence>
<dbReference type="Proteomes" id="UP000177258">
    <property type="component" value="Unassembled WGS sequence"/>
</dbReference>
<dbReference type="Pfam" id="PF13439">
    <property type="entry name" value="Glyco_transf_4"/>
    <property type="match status" value="1"/>
</dbReference>
<feature type="transmembrane region" description="Helical" evidence="1">
    <location>
        <begin position="81"/>
        <end position="98"/>
    </location>
</feature>
<keyword evidence="1" id="KW-1133">Transmembrane helix</keyword>
<dbReference type="InterPro" id="IPR028098">
    <property type="entry name" value="Glyco_trans_4-like_N"/>
</dbReference>
<feature type="domain" description="Glycosyltransferase subfamily 4-like N-terminal" evidence="3">
    <location>
        <begin position="14"/>
        <end position="186"/>
    </location>
</feature>
<dbReference type="PANTHER" id="PTHR45947">
    <property type="entry name" value="SULFOQUINOVOSYL TRANSFERASE SQD2"/>
    <property type="match status" value="1"/>
</dbReference>